<evidence type="ECO:0000313" key="1">
    <source>
        <dbReference type="EMBL" id="PKG26494.1"/>
    </source>
</evidence>
<sequence>MIYLHCFSIFTILKKKSAIMALRLYGNSFPNRKGFGFSEAYARFEHFERRAASTLLTFSVSTSTQSSEIPETMETSTPLQLLEY</sequence>
<protein>
    <submittedName>
        <fullName evidence="1">Uncharacterized protein</fullName>
    </submittedName>
</protein>
<dbReference type="EMBL" id="PISD01000066">
    <property type="protein sequence ID" value="PKG26494.1"/>
    <property type="molecule type" value="Genomic_DNA"/>
</dbReference>
<comment type="caution">
    <text evidence="1">The sequence shown here is derived from an EMBL/GenBank/DDBJ whole genome shotgun (WGS) entry which is preliminary data.</text>
</comment>
<evidence type="ECO:0000313" key="2">
    <source>
        <dbReference type="Proteomes" id="UP000233343"/>
    </source>
</evidence>
<dbReference type="Proteomes" id="UP000233343">
    <property type="component" value="Unassembled WGS sequence"/>
</dbReference>
<gene>
    <name evidence="1" type="ORF">CWS20_23840</name>
</gene>
<accession>A0A2N0ZAG2</accession>
<name>A0A2N0ZAG2_9BACI</name>
<reference evidence="1 2" key="1">
    <citation type="journal article" date="2010" name="Int. J. Syst. Evol. Microbiol.">
        <title>Bacillus horneckiae sp. nov., isolated from a spacecraft-assembly clean room.</title>
        <authorList>
            <person name="Vaishampayan P."/>
            <person name="Probst A."/>
            <person name="Krishnamurthi S."/>
            <person name="Ghosh S."/>
            <person name="Osman S."/>
            <person name="McDowall A."/>
            <person name="Ruckmani A."/>
            <person name="Mayilraj S."/>
            <person name="Venkateswaran K."/>
        </authorList>
    </citation>
    <scope>NUCLEOTIDE SEQUENCE [LARGE SCALE GENOMIC DNA]</scope>
    <source>
        <strain evidence="2">1PO1SC</strain>
    </source>
</reference>
<keyword evidence="2" id="KW-1185">Reference proteome</keyword>
<organism evidence="1 2">
    <name type="scientific">Cytobacillus horneckiae</name>
    <dbReference type="NCBI Taxonomy" id="549687"/>
    <lineage>
        <taxon>Bacteria</taxon>
        <taxon>Bacillati</taxon>
        <taxon>Bacillota</taxon>
        <taxon>Bacilli</taxon>
        <taxon>Bacillales</taxon>
        <taxon>Bacillaceae</taxon>
        <taxon>Cytobacillus</taxon>
    </lineage>
</organism>
<dbReference type="AlphaFoldDB" id="A0A2N0ZAG2"/>
<proteinExistence type="predicted"/>